<proteinExistence type="predicted"/>
<dbReference type="EMBL" id="CP002873">
    <property type="protein sequence ID" value="AGA66724.1"/>
    <property type="molecule type" value="Genomic_DNA"/>
</dbReference>
<evidence type="ECO:0000313" key="1">
    <source>
        <dbReference type="EMBL" id="AGA66724.1"/>
    </source>
</evidence>
<evidence type="ECO:0000313" key="2">
    <source>
        <dbReference type="Proteomes" id="UP000010793"/>
    </source>
</evidence>
<dbReference type="SUPFAM" id="SSF53448">
    <property type="entry name" value="Nucleotide-diphospho-sugar transferases"/>
    <property type="match status" value="1"/>
</dbReference>
<dbReference type="KEGG" id="bpip:BPP43_07540"/>
<dbReference type="GO" id="GO:0016740">
    <property type="term" value="F:transferase activity"/>
    <property type="evidence" value="ECO:0007669"/>
    <property type="project" value="UniProtKB-KW"/>
</dbReference>
<keyword evidence="2" id="KW-1185">Reference proteome</keyword>
<gene>
    <name evidence="1" type="ORF">BPP43_07540</name>
</gene>
<protein>
    <submittedName>
        <fullName evidence="1">Putative glycosyltransferase family 8 protein</fullName>
    </submittedName>
</protein>
<keyword evidence="1" id="KW-0808">Transferase</keyword>
<dbReference type="Gene3D" id="3.90.550.10">
    <property type="entry name" value="Spore Coat Polysaccharide Biosynthesis Protein SpsA, Chain A"/>
    <property type="match status" value="1"/>
</dbReference>
<reference evidence="1 2" key="1">
    <citation type="journal article" date="2013" name="Genome Announc.">
        <title>Complete Genome Sequence of the Porcine Strain Brachyspira pilosicoli P43/6/78(T.).</title>
        <authorList>
            <person name="Lin C."/>
            <person name="den Bakker H.C."/>
            <person name="Suzuki H."/>
            <person name="Lefebure T."/>
            <person name="Ponnala L."/>
            <person name="Sun Q."/>
            <person name="Stanhope M.J."/>
            <person name="Wiedmann M."/>
            <person name="Duhamel G.E."/>
        </authorList>
    </citation>
    <scope>NUCLEOTIDE SEQUENCE [LARGE SCALE GENOMIC DNA]</scope>
    <source>
        <strain evidence="1 2">P43/6/78</strain>
    </source>
</reference>
<name>A0A3B6VNN6_BRAPL</name>
<accession>A0A3B6VNN6</accession>
<organism evidence="1 2">
    <name type="scientific">Brachyspira pilosicoli P43/6/78</name>
    <dbReference type="NCBI Taxonomy" id="1042417"/>
    <lineage>
        <taxon>Bacteria</taxon>
        <taxon>Pseudomonadati</taxon>
        <taxon>Spirochaetota</taxon>
        <taxon>Spirochaetia</taxon>
        <taxon>Brachyspirales</taxon>
        <taxon>Brachyspiraceae</taxon>
        <taxon>Brachyspira</taxon>
    </lineage>
</organism>
<dbReference type="AlphaFoldDB" id="A0A3B6VNN6"/>
<dbReference type="Proteomes" id="UP000010793">
    <property type="component" value="Chromosome"/>
</dbReference>
<dbReference type="InterPro" id="IPR029044">
    <property type="entry name" value="Nucleotide-diphossugar_trans"/>
</dbReference>
<dbReference type="RefSeq" id="WP_015274560.1">
    <property type="nucleotide sequence ID" value="NC_019908.1"/>
</dbReference>
<sequence length="308" mass="36329">MKKNTAIVLGGSFDLSFAIGAFLINLKKYSPNLADDIIIYHDNISEKDQEIMNSIIPVKFIKFELNEKLNNIDTFVRERFSDLIFFKYECLKLLNEYKTVIVTDFDVLLLDDISEIAIPKNNNVKCKMLKDFIEIIGGDLSHDILNEPSFKYDKDMFVMGAGLIVFYDTIKNIDELYNYCLDKTMQYSKYLLLPEQAIFSLMLHDFNIEPEVIDRTIYVVHPREHHKYKDAKILHAFGPQKFWNSIENDSWNANYKEWIKLGGSKKRNSIFVSSKLSHRDFIINKIAWWIPIKKWRGSFKNKFRKSRF</sequence>